<dbReference type="InterPro" id="IPR027056">
    <property type="entry name" value="Gluconate_2DH_su3"/>
</dbReference>
<comment type="caution">
    <text evidence="1">The sequence shown here is derived from an EMBL/GenBank/DDBJ whole genome shotgun (WGS) entry which is preliminary data.</text>
</comment>
<evidence type="ECO:0000313" key="2">
    <source>
        <dbReference type="Proteomes" id="UP001499852"/>
    </source>
</evidence>
<proteinExistence type="predicted"/>
<sequence>MFNPNTLSVMSENLSRRHALKWLAGTVAAPIALKAAPGETEPAPPAYPQRYTLHDPDFSKALSGPWDKLMTEAELKTTTALADLILPKDEHGPAASEVGVPAFLNEWISAPYERQREDGEVIRGGLAWLNTECFKRHAKPFEELTADQQSAIVDDICGLEKPKPEHRIGAAFFTTFRQLCLGGYYTHSATWKGLGYIGNISLGGPYPGVPQDIIEKYGLQEVA</sequence>
<reference evidence="2" key="1">
    <citation type="journal article" date="2019" name="Int. J. Syst. Evol. Microbiol.">
        <title>The Global Catalogue of Microorganisms (GCM) 10K type strain sequencing project: providing services to taxonomists for standard genome sequencing and annotation.</title>
        <authorList>
            <consortium name="The Broad Institute Genomics Platform"/>
            <consortium name="The Broad Institute Genome Sequencing Center for Infectious Disease"/>
            <person name="Wu L."/>
            <person name="Ma J."/>
        </authorList>
    </citation>
    <scope>NUCLEOTIDE SEQUENCE [LARGE SCALE GENOMIC DNA]</scope>
    <source>
        <strain evidence="2">JCM 18053</strain>
    </source>
</reference>
<dbReference type="Pfam" id="PF13618">
    <property type="entry name" value="Gluconate_2-dh3"/>
    <property type="match status" value="1"/>
</dbReference>
<evidence type="ECO:0000313" key="1">
    <source>
        <dbReference type="EMBL" id="GAA5149876.1"/>
    </source>
</evidence>
<dbReference type="EMBL" id="BAABIA010000016">
    <property type="protein sequence ID" value="GAA5149876.1"/>
    <property type="molecule type" value="Genomic_DNA"/>
</dbReference>
<accession>A0ABP9PU69</accession>
<keyword evidence="2" id="KW-1185">Reference proteome</keyword>
<name>A0ABP9PU69_9BACT</name>
<protein>
    <submittedName>
        <fullName evidence="1">Gluconate 2-dehydrogenase subunit 3 family protein</fullName>
    </submittedName>
</protein>
<gene>
    <name evidence="1" type="ORF">GCM10023213_48130</name>
</gene>
<dbReference type="Proteomes" id="UP001499852">
    <property type="component" value="Unassembled WGS sequence"/>
</dbReference>
<organism evidence="1 2">
    <name type="scientific">Prosthecobacter algae</name>
    <dbReference type="NCBI Taxonomy" id="1144682"/>
    <lineage>
        <taxon>Bacteria</taxon>
        <taxon>Pseudomonadati</taxon>
        <taxon>Verrucomicrobiota</taxon>
        <taxon>Verrucomicrobiia</taxon>
        <taxon>Verrucomicrobiales</taxon>
        <taxon>Verrucomicrobiaceae</taxon>
        <taxon>Prosthecobacter</taxon>
    </lineage>
</organism>